<dbReference type="EMBL" id="JAWHQM010000070">
    <property type="protein sequence ID" value="KAK5636441.1"/>
    <property type="molecule type" value="Genomic_DNA"/>
</dbReference>
<evidence type="ECO:0000313" key="3">
    <source>
        <dbReference type="Proteomes" id="UP001305414"/>
    </source>
</evidence>
<evidence type="ECO:0000313" key="2">
    <source>
        <dbReference type="EMBL" id="KAK5636441.1"/>
    </source>
</evidence>
<organism evidence="2 3">
    <name type="scientific">Xylaria bambusicola</name>
    <dbReference type="NCBI Taxonomy" id="326684"/>
    <lineage>
        <taxon>Eukaryota</taxon>
        <taxon>Fungi</taxon>
        <taxon>Dikarya</taxon>
        <taxon>Ascomycota</taxon>
        <taxon>Pezizomycotina</taxon>
        <taxon>Sordariomycetes</taxon>
        <taxon>Xylariomycetidae</taxon>
        <taxon>Xylariales</taxon>
        <taxon>Xylariaceae</taxon>
        <taxon>Xylaria</taxon>
    </lineage>
</organism>
<dbReference type="AlphaFoldDB" id="A0AAN7ZDG9"/>
<reference evidence="2 3" key="1">
    <citation type="submission" date="2023-10" db="EMBL/GenBank/DDBJ databases">
        <title>Draft genome sequence of Xylaria bambusicola isolate GMP-LS, the root and basal stem rot pathogen of sugarcane in Indonesia.</title>
        <authorList>
            <person name="Selvaraj P."/>
            <person name="Muralishankar V."/>
            <person name="Muruganantham S."/>
            <person name="Sp S."/>
            <person name="Haryani S."/>
            <person name="Lau K.J.X."/>
            <person name="Naqvi N.I."/>
        </authorList>
    </citation>
    <scope>NUCLEOTIDE SEQUENCE [LARGE SCALE GENOMIC DNA]</scope>
    <source>
        <strain evidence="2">GMP-LS</strain>
    </source>
</reference>
<feature type="chain" id="PRO_5042989336" evidence="1">
    <location>
        <begin position="20"/>
        <end position="122"/>
    </location>
</feature>
<proteinExistence type="predicted"/>
<protein>
    <submittedName>
        <fullName evidence="2">Uncharacterized protein</fullName>
    </submittedName>
</protein>
<keyword evidence="1" id="KW-0732">Signal</keyword>
<accession>A0AAN7ZDG9</accession>
<evidence type="ECO:0000256" key="1">
    <source>
        <dbReference type="SAM" id="SignalP"/>
    </source>
</evidence>
<dbReference type="Proteomes" id="UP001305414">
    <property type="component" value="Unassembled WGS sequence"/>
</dbReference>
<sequence>MQFTTLIVAAATMALGTNAAALRRDGARLAQFRIFGADGCNALNYGFYTVDYTDIGVCNVITADPSAVESVNLEVLTPAAAGCTLFIFSDANCSAGKTPTTVNVCNNVKEATESWGSYQILC</sequence>
<keyword evidence="3" id="KW-1185">Reference proteome</keyword>
<gene>
    <name evidence="2" type="ORF">RRF57_012153</name>
</gene>
<comment type="caution">
    <text evidence="2">The sequence shown here is derived from an EMBL/GenBank/DDBJ whole genome shotgun (WGS) entry which is preliminary data.</text>
</comment>
<feature type="signal peptide" evidence="1">
    <location>
        <begin position="1"/>
        <end position="19"/>
    </location>
</feature>
<name>A0AAN7ZDG9_9PEZI</name>